<comment type="similarity">
    <text evidence="3">Belongs to the [NiFe]/[NiFeSe] hydrogenase large subunit family.</text>
</comment>
<proteinExistence type="inferred from homology"/>
<protein>
    <submittedName>
        <fullName evidence="9">[Ni/Fe] hydrogenase, large subunit</fullName>
    </submittedName>
</protein>
<dbReference type="PROSITE" id="PS00507">
    <property type="entry name" value="NI_HGENASE_L_1"/>
    <property type="match status" value="1"/>
</dbReference>
<dbReference type="PATRIC" id="fig|935198.13.peg.1960"/>
<feature type="binding site" evidence="8">
    <location>
        <position position="63"/>
    </location>
    <ligand>
        <name>Ni(2+)</name>
        <dbReference type="ChEBI" id="CHEBI:49786"/>
    </ligand>
</feature>
<dbReference type="EMBL" id="CP001056">
    <property type="protein sequence ID" value="ACD23994.1"/>
    <property type="molecule type" value="Genomic_DNA"/>
</dbReference>
<feature type="binding site" evidence="8">
    <location>
        <position position="451"/>
    </location>
    <ligand>
        <name>Ni(2+)</name>
        <dbReference type="ChEBI" id="CHEBI:49786"/>
    </ligand>
</feature>
<evidence type="ECO:0000256" key="3">
    <source>
        <dbReference type="ARBA" id="ARBA00009292"/>
    </source>
</evidence>
<dbReference type="Gene3D" id="1.10.645.10">
    <property type="entry name" value="Cytochrome-c3 Hydrogenase, chain B"/>
    <property type="match status" value="1"/>
</dbReference>
<feature type="binding site" evidence="8">
    <location>
        <position position="403"/>
    </location>
    <ligand>
        <name>Mg(2+)</name>
        <dbReference type="ChEBI" id="CHEBI:18420"/>
    </ligand>
</feature>
<comment type="subunit">
    <text evidence="4">Heterodimer of a large and a small subunit.</text>
</comment>
<evidence type="ECO:0000256" key="4">
    <source>
        <dbReference type="ARBA" id="ARBA00011771"/>
    </source>
</evidence>
<gene>
    <name evidence="9" type="primary">hupL</name>
    <name evidence="9" type="ordered locus">CLL_A2007</name>
</gene>
<dbReference type="Pfam" id="PF00374">
    <property type="entry name" value="NiFeSe_Hases"/>
    <property type="match status" value="2"/>
</dbReference>
<feature type="binding site" evidence="8">
    <location>
        <position position="63"/>
    </location>
    <ligand>
        <name>Fe cation</name>
        <dbReference type="ChEBI" id="CHEBI:24875"/>
    </ligand>
</feature>
<evidence type="ECO:0000256" key="7">
    <source>
        <dbReference type="ARBA" id="ARBA00023002"/>
    </source>
</evidence>
<evidence type="ECO:0000313" key="9">
    <source>
        <dbReference type="EMBL" id="ACD23994.1"/>
    </source>
</evidence>
<reference evidence="9" key="1">
    <citation type="submission" date="2009-06" db="EMBL/GenBank/DDBJ databases">
        <authorList>
            <consortium name="US DOE Joint Genome Institute (JGI-PGF)"/>
            <person name="Lucas S."/>
            <person name="Copeland A."/>
            <person name="Lapidus A."/>
            <person name="Glavina del Rio T."/>
            <person name="Dalin E."/>
            <person name="Tice H."/>
            <person name="Bruce D."/>
            <person name="Goodwin L."/>
            <person name="Pitluck S."/>
            <person name="Kyrpides N."/>
            <person name="Mavromatis K."/>
            <person name="Ivanova N."/>
            <person name="Saunders E."/>
            <person name="Brettin T."/>
            <person name="Detter J.C."/>
            <person name="Han C."/>
            <person name="Larimer F."/>
            <person name="Land M."/>
            <person name="Hauser L."/>
            <person name="Markowitz V."/>
            <person name="Cheng J.-F."/>
            <person name="Hugenholtz P."/>
            <person name="Woyke T."/>
            <person name="Wu D."/>
            <person name="Gronow S."/>
            <person name="Klenk H.-P."/>
            <person name="Eisen J.A."/>
        </authorList>
    </citation>
    <scope>NUCLEOTIDE SEQUENCE</scope>
    <source>
        <strain evidence="9">Eklund 17B</strain>
    </source>
</reference>
<comment type="cofactor">
    <cofactor evidence="8">
        <name>Fe cation</name>
        <dbReference type="ChEBI" id="CHEBI:24875"/>
    </cofactor>
</comment>
<dbReference type="KEGG" id="cbk:CLL_A2007"/>
<feature type="binding site" evidence="8">
    <location>
        <position position="454"/>
    </location>
    <ligand>
        <name>Fe cation</name>
        <dbReference type="ChEBI" id="CHEBI:24875"/>
    </ligand>
</feature>
<evidence type="ECO:0000256" key="5">
    <source>
        <dbReference type="ARBA" id="ARBA00022596"/>
    </source>
</evidence>
<evidence type="ECO:0000256" key="6">
    <source>
        <dbReference type="ARBA" id="ARBA00022723"/>
    </source>
</evidence>
<feature type="binding site" evidence="8">
    <location>
        <position position="41"/>
    </location>
    <ligand>
        <name>Mg(2+)</name>
        <dbReference type="ChEBI" id="CHEBI:18420"/>
    </ligand>
</feature>
<dbReference type="SUPFAM" id="SSF56762">
    <property type="entry name" value="HydB/Nqo4-like"/>
    <property type="match status" value="1"/>
</dbReference>
<dbReference type="GO" id="GO:0008901">
    <property type="term" value="F:ferredoxin hydrogenase activity"/>
    <property type="evidence" value="ECO:0007669"/>
    <property type="project" value="InterPro"/>
</dbReference>
<dbReference type="InterPro" id="IPR050867">
    <property type="entry name" value="NiFe/NiFeSe_hydrgnase_LSU"/>
</dbReference>
<comment type="subcellular location">
    <subcellularLocation>
        <location evidence="2">Cell envelope</location>
    </subcellularLocation>
</comment>
<dbReference type="GO" id="GO:0016151">
    <property type="term" value="F:nickel cation binding"/>
    <property type="evidence" value="ECO:0007669"/>
    <property type="project" value="InterPro"/>
</dbReference>
<keyword evidence="8" id="KW-0460">Magnesium</keyword>
<keyword evidence="7" id="KW-0560">Oxidoreductase</keyword>
<keyword evidence="6 8" id="KW-0479">Metal-binding</keyword>
<feature type="binding site" evidence="8">
    <location>
        <position position="457"/>
    </location>
    <ligand>
        <name>Mg(2+)</name>
        <dbReference type="ChEBI" id="CHEBI:18420"/>
    </ligand>
</feature>
<keyword evidence="8" id="KW-0408">Iron</keyword>
<dbReference type="PANTHER" id="PTHR42958:SF2">
    <property type="entry name" value="UPTAKE HYDROGENASE LARGE SUBUNIT"/>
    <property type="match status" value="1"/>
</dbReference>
<dbReference type="InterPro" id="IPR018194">
    <property type="entry name" value="Ni-dep_hyd_lsu_Ni_BS"/>
</dbReference>
<reference evidence="9" key="2">
    <citation type="submission" date="2009-08" db="EMBL/GenBank/DDBJ databases">
        <authorList>
            <person name="Shrivastava S."/>
            <person name="Brinkac L.M."/>
            <person name="Dodson R.J."/>
            <person name="Harkins D.M."/>
            <person name="Durkin A.S."/>
            <person name="Sutton G."/>
        </authorList>
    </citation>
    <scope>NUCLEOTIDE SEQUENCE</scope>
    <source>
        <strain evidence="9">Eklund 17B</strain>
    </source>
</reference>
<feature type="binding site" evidence="8">
    <location>
        <position position="60"/>
    </location>
    <ligand>
        <name>Ni(2+)</name>
        <dbReference type="ChEBI" id="CHEBI:49786"/>
    </ligand>
</feature>
<dbReference type="AlphaFoldDB" id="B2TM83"/>
<dbReference type="InterPro" id="IPR029014">
    <property type="entry name" value="NiFe-Hase_large"/>
</dbReference>
<evidence type="ECO:0000256" key="1">
    <source>
        <dbReference type="ARBA" id="ARBA00001967"/>
    </source>
</evidence>
<dbReference type="InterPro" id="IPR001501">
    <property type="entry name" value="Ni-dep_hyd_lsu"/>
</dbReference>
<accession>B2TM83</accession>
<dbReference type="GO" id="GO:0030313">
    <property type="term" value="C:cell envelope"/>
    <property type="evidence" value="ECO:0007669"/>
    <property type="project" value="UniProtKB-SubCell"/>
</dbReference>
<comment type="cofactor">
    <cofactor evidence="1 8">
        <name>Ni(2+)</name>
        <dbReference type="ChEBI" id="CHEBI:49786"/>
    </cofactor>
</comment>
<dbReference type="PANTHER" id="PTHR42958">
    <property type="entry name" value="HYDROGENASE-2 LARGE CHAIN"/>
    <property type="match status" value="1"/>
</dbReference>
<keyword evidence="5 8" id="KW-0533">Nickel</keyword>
<name>B2TM83_CLOBB</name>
<accession>U4P989</accession>
<sequence length="471" mass="52538">MAKIVIDPVTRISGLLKIEVDVENNKIVDAKSTGSQFRGFEKMFQGRPPLDIIRLAPRICGICSTSHAIAATLALENALNITPDFNGKVIRDIAHGFEFLQNHLRTTYFFAFPDFVKITASNPLYKDGTDKELDYRLPEDITKKINEDYLEAVKYSRECHRAIAVLAGKAPHCHGIWVGGISTYIDVPEKESVKYTITVVKEFIENKLLEDVKIIAQYYNDYFNMGKGYGNLMDFGLYSDYKAPIKYTEASAMINGKKENIDVNNITENVKYSYLDIPGGMVMPGVSSTPEPNPYKQDAYSWVDAARYKNYSMEGGPLARQILNGYYENKISAMDRILARVLESVKICESIIGLIDLMKLGQAVQEEWQIPSKVNGIGLIGAPRGALGHWLSIENKQVSNYTLIPPSAWNLSPTDSNNIKGPVEAALIGTEINDMKNPVEIGRIVRSFDPCSNCAAHVTSDRYDPIVINIV</sequence>
<evidence type="ECO:0000256" key="2">
    <source>
        <dbReference type="ARBA" id="ARBA00004196"/>
    </source>
</evidence>
<evidence type="ECO:0000256" key="8">
    <source>
        <dbReference type="PIRSR" id="PIRSR601501-1"/>
    </source>
</evidence>
<organism evidence="9">
    <name type="scientific">Clostridium botulinum (strain Eklund 17B / Type B)</name>
    <dbReference type="NCBI Taxonomy" id="935198"/>
    <lineage>
        <taxon>Bacteria</taxon>
        <taxon>Bacillati</taxon>
        <taxon>Bacillota</taxon>
        <taxon>Clostridia</taxon>
        <taxon>Eubacteriales</taxon>
        <taxon>Clostridiaceae</taxon>
        <taxon>Clostridium</taxon>
    </lineage>
</organism>
<dbReference type="HOGENOM" id="CLU_030087_0_0_9"/>